<name>A0A9P4XSP9_CRYP1</name>
<dbReference type="InterPro" id="IPR011009">
    <property type="entry name" value="Kinase-like_dom_sf"/>
</dbReference>
<gene>
    <name evidence="1" type="ORF">M406DRAFT_348693</name>
</gene>
<proteinExistence type="predicted"/>
<evidence type="ECO:0008006" key="3">
    <source>
        <dbReference type="Google" id="ProtNLM"/>
    </source>
</evidence>
<organism evidence="1 2">
    <name type="scientific">Cryphonectria parasitica (strain ATCC 38755 / EP155)</name>
    <dbReference type="NCBI Taxonomy" id="660469"/>
    <lineage>
        <taxon>Eukaryota</taxon>
        <taxon>Fungi</taxon>
        <taxon>Dikarya</taxon>
        <taxon>Ascomycota</taxon>
        <taxon>Pezizomycotina</taxon>
        <taxon>Sordariomycetes</taxon>
        <taxon>Sordariomycetidae</taxon>
        <taxon>Diaporthales</taxon>
        <taxon>Cryphonectriaceae</taxon>
        <taxon>Cryphonectria-Endothia species complex</taxon>
        <taxon>Cryphonectria</taxon>
    </lineage>
</organism>
<keyword evidence="2" id="KW-1185">Reference proteome</keyword>
<dbReference type="SUPFAM" id="SSF56112">
    <property type="entry name" value="Protein kinase-like (PK-like)"/>
    <property type="match status" value="1"/>
</dbReference>
<dbReference type="Gene3D" id="1.10.510.10">
    <property type="entry name" value="Transferase(Phosphotransferase) domain 1"/>
    <property type="match status" value="1"/>
</dbReference>
<dbReference type="OrthoDB" id="5979581at2759"/>
<protein>
    <recommendedName>
        <fullName evidence="3">Protein kinase domain-containing protein</fullName>
    </recommendedName>
</protein>
<evidence type="ECO:0000313" key="1">
    <source>
        <dbReference type="EMBL" id="KAF3760060.1"/>
    </source>
</evidence>
<reference evidence="1" key="1">
    <citation type="journal article" date="2020" name="Phytopathology">
        <title>Genome sequence of the chestnut blight fungus Cryphonectria parasitica EP155: A fundamental resource for an archetypical invasive plant pathogen.</title>
        <authorList>
            <person name="Crouch J.A."/>
            <person name="Dawe A."/>
            <person name="Aerts A."/>
            <person name="Barry K."/>
            <person name="Churchill A.C.L."/>
            <person name="Grimwood J."/>
            <person name="Hillman B."/>
            <person name="Milgroom M.G."/>
            <person name="Pangilinan J."/>
            <person name="Smith M."/>
            <person name="Salamov A."/>
            <person name="Schmutz J."/>
            <person name="Yadav J."/>
            <person name="Grigoriev I.V."/>
            <person name="Nuss D."/>
        </authorList>
    </citation>
    <scope>NUCLEOTIDE SEQUENCE</scope>
    <source>
        <strain evidence="1">EP155</strain>
    </source>
</reference>
<accession>A0A9P4XSP9</accession>
<dbReference type="GeneID" id="63839543"/>
<evidence type="ECO:0000313" key="2">
    <source>
        <dbReference type="Proteomes" id="UP000803844"/>
    </source>
</evidence>
<dbReference type="EMBL" id="MU032354">
    <property type="protein sequence ID" value="KAF3760060.1"/>
    <property type="molecule type" value="Genomic_DNA"/>
</dbReference>
<comment type="caution">
    <text evidence="1">The sequence shown here is derived from an EMBL/GenBank/DDBJ whole genome shotgun (WGS) entry which is preliminary data.</text>
</comment>
<sequence length="169" mass="19050">MSEPTGLPQLADFGLVYPGLDEGRGHVSAIQPHHFRAPEVLLGCSWPCSVDIWNLGLLNLLEDVNLFEKPAGEDGEYDAYVDLLGEPPEELVIRERYFRAHRLKEPVKDMHGKEYVTINEFWGGPFFADDNKIFRRDLLGRGKALANTITELSGEEKDLFLDFASDMLG</sequence>
<dbReference type="AlphaFoldDB" id="A0A9P4XSP9"/>
<dbReference type="RefSeq" id="XP_040771039.1">
    <property type="nucleotide sequence ID" value="XM_040922414.1"/>
</dbReference>
<dbReference type="Proteomes" id="UP000803844">
    <property type="component" value="Unassembled WGS sequence"/>
</dbReference>